<sequence>MADTASPTPPTPPAQPTSFLSLPRELRDMVYTLALVQPPRWHRSHLPGCPLLDTDTPWSWPVYRSTLDTVEEEKAGGFSTPDSFRSLSKRFINKNRLTEKLVQSCYAAGRQGRPSTAIRLANRQIYHETEEIFWHDNTFCYDDQEVMLHHMTAVDVQKASRKQPRGRVLGQRIAPCMPDSIKGKLQHLSVLQLRNTRSDPWSVISALQQLPNLVSVEMPSTLVAKDLKLFSSLRLPSLRTIRAGHLECVLVGDLANPRVDDGRVDLYLSKTVTLPPCSRGGHGWIEDQWVCESCREDLGRTAEEVLEPWLMTRWPWPLLQMERVCTVHWCVSELWEILEVCMPFQEEDGVPFEVEMRTPDGAMELVRIYGLPSLSIPATPNQQQHR</sequence>
<accession>A0A4U0V868</accession>
<dbReference type="InterPro" id="IPR038883">
    <property type="entry name" value="AN11006-like"/>
</dbReference>
<proteinExistence type="predicted"/>
<dbReference type="OrthoDB" id="3814085at2759"/>
<dbReference type="AlphaFoldDB" id="A0A4U0V868"/>
<organism evidence="1 2">
    <name type="scientific">Friedmanniomyces endolithicus</name>
    <dbReference type="NCBI Taxonomy" id="329885"/>
    <lineage>
        <taxon>Eukaryota</taxon>
        <taxon>Fungi</taxon>
        <taxon>Dikarya</taxon>
        <taxon>Ascomycota</taxon>
        <taxon>Pezizomycotina</taxon>
        <taxon>Dothideomycetes</taxon>
        <taxon>Dothideomycetidae</taxon>
        <taxon>Mycosphaerellales</taxon>
        <taxon>Teratosphaeriaceae</taxon>
        <taxon>Friedmanniomyces</taxon>
    </lineage>
</organism>
<name>A0A4U0V868_9PEZI</name>
<comment type="caution">
    <text evidence="1">The sequence shown here is derived from an EMBL/GenBank/DDBJ whole genome shotgun (WGS) entry which is preliminary data.</text>
</comment>
<gene>
    <name evidence="1" type="ORF">B0A54_04831</name>
</gene>
<evidence type="ECO:0008006" key="3">
    <source>
        <dbReference type="Google" id="ProtNLM"/>
    </source>
</evidence>
<dbReference type="Proteomes" id="UP000310066">
    <property type="component" value="Unassembled WGS sequence"/>
</dbReference>
<protein>
    <recommendedName>
        <fullName evidence="3">F-box domain-containing protein</fullName>
    </recommendedName>
</protein>
<reference evidence="1 2" key="1">
    <citation type="submission" date="2017-03" db="EMBL/GenBank/DDBJ databases">
        <title>Genomes of endolithic fungi from Antarctica.</title>
        <authorList>
            <person name="Coleine C."/>
            <person name="Masonjones S."/>
            <person name="Stajich J.E."/>
        </authorList>
    </citation>
    <scope>NUCLEOTIDE SEQUENCE [LARGE SCALE GENOMIC DNA]</scope>
    <source>
        <strain evidence="1 2">CCFEE 5311</strain>
    </source>
</reference>
<dbReference type="PANTHER" id="PTHR42085">
    <property type="entry name" value="F-BOX DOMAIN-CONTAINING PROTEIN"/>
    <property type="match status" value="1"/>
</dbReference>
<evidence type="ECO:0000313" key="1">
    <source>
        <dbReference type="EMBL" id="TKA44065.1"/>
    </source>
</evidence>
<dbReference type="EMBL" id="NAJP01000016">
    <property type="protein sequence ID" value="TKA44065.1"/>
    <property type="molecule type" value="Genomic_DNA"/>
</dbReference>
<evidence type="ECO:0000313" key="2">
    <source>
        <dbReference type="Proteomes" id="UP000310066"/>
    </source>
</evidence>
<dbReference type="PANTHER" id="PTHR42085:SF2">
    <property type="entry name" value="F-BOX DOMAIN-CONTAINING PROTEIN"/>
    <property type="match status" value="1"/>
</dbReference>